<dbReference type="InterPro" id="IPR001764">
    <property type="entry name" value="Glyco_hydro_3_N"/>
</dbReference>
<evidence type="ECO:0000256" key="6">
    <source>
        <dbReference type="ARBA" id="ARBA00022801"/>
    </source>
</evidence>
<evidence type="ECO:0000256" key="1">
    <source>
        <dbReference type="ARBA" id="ARBA00000448"/>
    </source>
</evidence>
<dbReference type="InterPro" id="IPR036881">
    <property type="entry name" value="Glyco_hydro_3_C_sf"/>
</dbReference>
<dbReference type="FunFam" id="3.40.50.1700:FF:000003">
    <property type="entry name" value="Probable beta-glucosidase"/>
    <property type="match status" value="1"/>
</dbReference>
<dbReference type="InterPro" id="IPR019800">
    <property type="entry name" value="Glyco_hydro_3_AS"/>
</dbReference>
<feature type="non-terminal residue" evidence="14">
    <location>
        <position position="923"/>
    </location>
</feature>
<evidence type="ECO:0000256" key="9">
    <source>
        <dbReference type="ARBA" id="ARBA00023295"/>
    </source>
</evidence>
<name>A0A3E2HGI1_SCYLI</name>
<dbReference type="SUPFAM" id="SSF52279">
    <property type="entry name" value="Beta-D-glucan exohydrolase, C-terminal domain"/>
    <property type="match status" value="1"/>
</dbReference>
<dbReference type="PROSITE" id="PS00775">
    <property type="entry name" value="GLYCOSYL_HYDROL_F3"/>
    <property type="match status" value="1"/>
</dbReference>
<sequence length="923" mass="100203">MPARYRTGRIREDHGSAQITSQLRHSALRTAQHGRTNIYGDTSGAKETMGPAANVEEHACMGWGHGRGTLIVNSNPATICKMLWKSSTASAVALLASVVNGQIDGPLSPPFYPSPWAKSGTNGWQDAYQKAVEFVSQLTLLEKVNLTTGVGWEGQPCVGNTGDIPRLGFRGLCLQDSPLGVRDTDENSAFPAGMNAAATWSTRLMKSRGQAMGAEHAGKGIDAQLGPVAGPIGRVPEGGRNWEGFSPDPVLTGVAMAETIMGIQDSGVIATAKHYIGNEQEHYREAGPAPFAYSSNIDDVTMHELYLWPFADAVHAGVGSVMCSYNQINNSYGSQNSWTLNYLLKHELDFQGFIMSDWWAQHTGVASAIAGLDMTMAGDQNLASGNTYWGGSLTEAVLNGTIPQWRLDDMCVRIMSAYFKVGRDTARVPINFNSWNLDTFGYLHPEANEDYQQINWHTNVQANHAALIREIGGASTVLLKNTKKALPLKKPKSIAIIGEDAHDNPAGVNSCSDRGCDIGTLAMGWGSGTANFPYLISPVTAIKAQAAKDRTTVANVSNNYDYAAIAKAVTGAEVAIVFANADSGEDYITVDTNEGDRNNLTMWGDGDNLVRYVASLNPNTMLVLHTVGAVILEEHKHNPNITAILWAGLPGQESGNALTDVLYGSVNPQAKTVFTWGKSREDYGTDVIYSFSEDHPQLNFSEGIFIDYRHFDKYNIEPTYEFGYGLSYTTFEYSNLKITKLNPGPYQPTKGKTAAAPTFGTIDFNPEHAVFPEGFHQIFDYVYPYLESANISKTNPESWPAGYKDSSPQPLLGSGGSPGGNRQLRDNMYTVTADIKNTGPVNGVEIVQLYISLGGPNDAVRVLRGFDDIPLVAGETKTFSYDITRRDLSNWDTVAQDWVISPYKKTVYVGASSRDLKLVAVLP</sequence>
<dbReference type="SUPFAM" id="SSF51445">
    <property type="entry name" value="(Trans)glycosidases"/>
    <property type="match status" value="1"/>
</dbReference>
<dbReference type="Gene3D" id="3.40.50.1700">
    <property type="entry name" value="Glycoside hydrolase family 3 C-terminal domain"/>
    <property type="match status" value="1"/>
</dbReference>
<evidence type="ECO:0000256" key="5">
    <source>
        <dbReference type="ARBA" id="ARBA00022729"/>
    </source>
</evidence>
<keyword evidence="8 11" id="KW-0119">Carbohydrate metabolism</keyword>
<dbReference type="PRINTS" id="PR00133">
    <property type="entry name" value="GLHYDRLASE3"/>
</dbReference>
<dbReference type="InterPro" id="IPR036962">
    <property type="entry name" value="Glyco_hydro_3_N_sf"/>
</dbReference>
<dbReference type="PANTHER" id="PTHR42715">
    <property type="entry name" value="BETA-GLUCOSIDASE"/>
    <property type="match status" value="1"/>
</dbReference>
<dbReference type="InterPro" id="IPR002772">
    <property type="entry name" value="Glyco_hydro_3_C"/>
</dbReference>
<dbReference type="Pfam" id="PF01915">
    <property type="entry name" value="Glyco_hydro_3_C"/>
    <property type="match status" value="1"/>
</dbReference>
<accession>A0A3E2HGI1</accession>
<dbReference type="UniPathway" id="UPA00696"/>
<dbReference type="EC" id="3.2.1.21" evidence="4 11"/>
<dbReference type="Gene3D" id="2.60.40.10">
    <property type="entry name" value="Immunoglobulins"/>
    <property type="match status" value="1"/>
</dbReference>
<dbReference type="OrthoDB" id="416222at2759"/>
<protein>
    <recommendedName>
        <fullName evidence="4 11">beta-glucosidase</fullName>
        <ecNumber evidence="4 11">3.2.1.21</ecNumber>
    </recommendedName>
</protein>
<comment type="similarity">
    <text evidence="3 11">Belongs to the glycosyl hydrolase 3 family.</text>
</comment>
<keyword evidence="7" id="KW-0325">Glycoprotein</keyword>
<dbReference type="GO" id="GO:0008422">
    <property type="term" value="F:beta-glucosidase activity"/>
    <property type="evidence" value="ECO:0007669"/>
    <property type="project" value="UniProtKB-EC"/>
</dbReference>
<dbReference type="FunFam" id="3.20.20.300:FF:000002">
    <property type="entry name" value="Probable beta-glucosidase"/>
    <property type="match status" value="1"/>
</dbReference>
<dbReference type="InterPro" id="IPR026891">
    <property type="entry name" value="Fn3-like"/>
</dbReference>
<reference evidence="14 15" key="1">
    <citation type="submission" date="2018-05" db="EMBL/GenBank/DDBJ databases">
        <title>Draft genome sequence of Scytalidium lignicola DSM 105466, a ubiquitous saprotrophic fungus.</title>
        <authorList>
            <person name="Buettner E."/>
            <person name="Gebauer A.M."/>
            <person name="Hofrichter M."/>
            <person name="Liers C."/>
            <person name="Kellner H."/>
        </authorList>
    </citation>
    <scope>NUCLEOTIDE SEQUENCE [LARGE SCALE GENOMIC DNA]</scope>
    <source>
        <strain evidence="14 15">DSM 105466</strain>
    </source>
</reference>
<dbReference type="EMBL" id="NCSJ02000054">
    <property type="protein sequence ID" value="RFU32445.1"/>
    <property type="molecule type" value="Genomic_DNA"/>
</dbReference>
<feature type="region of interest" description="Disordered" evidence="12">
    <location>
        <begin position="797"/>
        <end position="824"/>
    </location>
</feature>
<evidence type="ECO:0000313" key="15">
    <source>
        <dbReference type="Proteomes" id="UP000258309"/>
    </source>
</evidence>
<comment type="caution">
    <text evidence="14">The sequence shown here is derived from an EMBL/GenBank/DDBJ whole genome shotgun (WGS) entry which is preliminary data.</text>
</comment>
<keyword evidence="9 11" id="KW-0326">Glycosidase</keyword>
<keyword evidence="5" id="KW-0732">Signal</keyword>
<dbReference type="PANTHER" id="PTHR42715:SF29">
    <property type="entry name" value="BETA-GLUCOSIDASE A-RELATED"/>
    <property type="match status" value="1"/>
</dbReference>
<evidence type="ECO:0000256" key="3">
    <source>
        <dbReference type="ARBA" id="ARBA00005336"/>
    </source>
</evidence>
<dbReference type="Proteomes" id="UP000258309">
    <property type="component" value="Unassembled WGS sequence"/>
</dbReference>
<dbReference type="AlphaFoldDB" id="A0A3E2HGI1"/>
<keyword evidence="10 11" id="KW-0624">Polysaccharide degradation</keyword>
<dbReference type="STRING" id="5539.A0A3E2HGI1"/>
<comment type="catalytic activity">
    <reaction evidence="1 11">
        <text>Hydrolysis of terminal, non-reducing beta-D-glucosyl residues with release of beta-D-glucose.</text>
        <dbReference type="EC" id="3.2.1.21"/>
    </reaction>
</comment>
<evidence type="ECO:0000256" key="2">
    <source>
        <dbReference type="ARBA" id="ARBA00004987"/>
    </source>
</evidence>
<gene>
    <name evidence="14" type="ORF">B7463_g3862</name>
</gene>
<feature type="non-terminal residue" evidence="14">
    <location>
        <position position="1"/>
    </location>
</feature>
<dbReference type="Pfam" id="PF00933">
    <property type="entry name" value="Glyco_hydro_3"/>
    <property type="match status" value="1"/>
</dbReference>
<dbReference type="SMART" id="SM01217">
    <property type="entry name" value="Fn3_like"/>
    <property type="match status" value="1"/>
</dbReference>
<dbReference type="OMA" id="DMTMAGD"/>
<proteinExistence type="inferred from homology"/>
<evidence type="ECO:0000256" key="4">
    <source>
        <dbReference type="ARBA" id="ARBA00012744"/>
    </source>
</evidence>
<evidence type="ECO:0000256" key="12">
    <source>
        <dbReference type="SAM" id="MobiDB-lite"/>
    </source>
</evidence>
<dbReference type="InterPro" id="IPR050288">
    <property type="entry name" value="Cellulose_deg_GH3"/>
</dbReference>
<evidence type="ECO:0000256" key="11">
    <source>
        <dbReference type="RuleBase" id="RU361161"/>
    </source>
</evidence>
<evidence type="ECO:0000256" key="10">
    <source>
        <dbReference type="ARBA" id="ARBA00023326"/>
    </source>
</evidence>
<dbReference type="GO" id="GO:0030245">
    <property type="term" value="P:cellulose catabolic process"/>
    <property type="evidence" value="ECO:0007669"/>
    <property type="project" value="UniProtKB-UniPathway"/>
</dbReference>
<dbReference type="InterPro" id="IPR013783">
    <property type="entry name" value="Ig-like_fold"/>
</dbReference>
<evidence type="ECO:0000256" key="7">
    <source>
        <dbReference type="ARBA" id="ARBA00023180"/>
    </source>
</evidence>
<dbReference type="Gene3D" id="3.20.20.300">
    <property type="entry name" value="Glycoside hydrolase, family 3, N-terminal domain"/>
    <property type="match status" value="1"/>
</dbReference>
<keyword evidence="15" id="KW-1185">Reference proteome</keyword>
<keyword evidence="6 11" id="KW-0378">Hydrolase</keyword>
<evidence type="ECO:0000259" key="13">
    <source>
        <dbReference type="SMART" id="SM01217"/>
    </source>
</evidence>
<evidence type="ECO:0000313" key="14">
    <source>
        <dbReference type="EMBL" id="RFU32445.1"/>
    </source>
</evidence>
<feature type="domain" description="Fibronectin type III-like" evidence="13">
    <location>
        <begin position="845"/>
        <end position="913"/>
    </location>
</feature>
<comment type="pathway">
    <text evidence="2 11">Glycan metabolism; cellulose degradation.</text>
</comment>
<dbReference type="InterPro" id="IPR017853">
    <property type="entry name" value="GH"/>
</dbReference>
<evidence type="ECO:0000256" key="8">
    <source>
        <dbReference type="ARBA" id="ARBA00023277"/>
    </source>
</evidence>
<dbReference type="Pfam" id="PF14310">
    <property type="entry name" value="Fn3-like"/>
    <property type="match status" value="1"/>
</dbReference>
<organism evidence="14 15">
    <name type="scientific">Scytalidium lignicola</name>
    <name type="common">Hyphomycete</name>
    <dbReference type="NCBI Taxonomy" id="5539"/>
    <lineage>
        <taxon>Eukaryota</taxon>
        <taxon>Fungi</taxon>
        <taxon>Dikarya</taxon>
        <taxon>Ascomycota</taxon>
        <taxon>Pezizomycotina</taxon>
        <taxon>Leotiomycetes</taxon>
        <taxon>Leotiomycetes incertae sedis</taxon>
        <taxon>Scytalidium</taxon>
    </lineage>
</organism>